<reference evidence="2" key="1">
    <citation type="submission" date="2014-12" db="EMBL/GenBank/DDBJ databases">
        <title>Insight into the proteome of Arion vulgaris.</title>
        <authorList>
            <person name="Aradska J."/>
            <person name="Bulat T."/>
            <person name="Smidak R."/>
            <person name="Sarate P."/>
            <person name="Gangsoo J."/>
            <person name="Sialana F."/>
            <person name="Bilban M."/>
            <person name="Lubec G."/>
        </authorList>
    </citation>
    <scope>NUCLEOTIDE SEQUENCE</scope>
    <source>
        <tissue evidence="2">Skin</tissue>
    </source>
</reference>
<sequence length="86" mass="9803">GHTKVHTLDKPLDAVDFQKSSDTSNSRYSKPATEQKTKNDENPKQILAATKETDHILGKHKESKQYQKRRQLQRGNIKKTGKSLSE</sequence>
<evidence type="ECO:0000313" key="2">
    <source>
        <dbReference type="EMBL" id="CEK54997.1"/>
    </source>
</evidence>
<feature type="non-terminal residue" evidence="2">
    <location>
        <position position="1"/>
    </location>
</feature>
<feature type="compositionally biased region" description="Basic and acidic residues" evidence="1">
    <location>
        <begin position="1"/>
        <end position="13"/>
    </location>
</feature>
<feature type="compositionally biased region" description="Basic residues" evidence="1">
    <location>
        <begin position="66"/>
        <end position="86"/>
    </location>
</feature>
<accession>A0A0B6YFN8</accession>
<proteinExistence type="predicted"/>
<evidence type="ECO:0000256" key="1">
    <source>
        <dbReference type="SAM" id="MobiDB-lite"/>
    </source>
</evidence>
<feature type="compositionally biased region" description="Basic and acidic residues" evidence="1">
    <location>
        <begin position="33"/>
        <end position="43"/>
    </location>
</feature>
<organism evidence="2">
    <name type="scientific">Arion vulgaris</name>
    <dbReference type="NCBI Taxonomy" id="1028688"/>
    <lineage>
        <taxon>Eukaryota</taxon>
        <taxon>Metazoa</taxon>
        <taxon>Spiralia</taxon>
        <taxon>Lophotrochozoa</taxon>
        <taxon>Mollusca</taxon>
        <taxon>Gastropoda</taxon>
        <taxon>Heterobranchia</taxon>
        <taxon>Euthyneura</taxon>
        <taxon>Panpulmonata</taxon>
        <taxon>Eupulmonata</taxon>
        <taxon>Stylommatophora</taxon>
        <taxon>Helicina</taxon>
        <taxon>Arionoidea</taxon>
        <taxon>Arionidae</taxon>
        <taxon>Arion</taxon>
    </lineage>
</organism>
<gene>
    <name evidence="2" type="primary">ORF24116</name>
</gene>
<feature type="non-terminal residue" evidence="2">
    <location>
        <position position="86"/>
    </location>
</feature>
<feature type="compositionally biased region" description="Basic and acidic residues" evidence="1">
    <location>
        <begin position="51"/>
        <end position="65"/>
    </location>
</feature>
<feature type="region of interest" description="Disordered" evidence="1">
    <location>
        <begin position="1"/>
        <end position="86"/>
    </location>
</feature>
<dbReference type="AlphaFoldDB" id="A0A0B6YFN8"/>
<protein>
    <submittedName>
        <fullName evidence="2">Uncharacterized protein</fullName>
    </submittedName>
</protein>
<feature type="compositionally biased region" description="Polar residues" evidence="1">
    <location>
        <begin position="18"/>
        <end position="32"/>
    </location>
</feature>
<name>A0A0B6YFN8_9EUPU</name>
<dbReference type="EMBL" id="HACG01008132">
    <property type="protein sequence ID" value="CEK54997.1"/>
    <property type="molecule type" value="Transcribed_RNA"/>
</dbReference>